<accession>A0ABS2RCH1</accession>
<sequence length="57" mass="6718">MHLKKASQMLPKFHFPHSPIIYGNWVETYGPYSHDIRGFLHIHLNNRTNGCQTIIEQ</sequence>
<dbReference type="Proteomes" id="UP000823485">
    <property type="component" value="Unassembled WGS sequence"/>
</dbReference>
<proteinExistence type="predicted"/>
<gene>
    <name evidence="1" type="ORF">JOC94_004069</name>
</gene>
<protein>
    <submittedName>
        <fullName evidence="1">Uncharacterized protein</fullName>
    </submittedName>
</protein>
<name>A0ABS2RCH1_9BACI</name>
<dbReference type="EMBL" id="JAFBFH010000037">
    <property type="protein sequence ID" value="MBM7717045.1"/>
    <property type="molecule type" value="Genomic_DNA"/>
</dbReference>
<reference evidence="1 2" key="1">
    <citation type="submission" date="2021-01" db="EMBL/GenBank/DDBJ databases">
        <title>Genomic Encyclopedia of Type Strains, Phase IV (KMG-IV): sequencing the most valuable type-strain genomes for metagenomic binning, comparative biology and taxonomic classification.</title>
        <authorList>
            <person name="Goeker M."/>
        </authorList>
    </citation>
    <scope>NUCLEOTIDE SEQUENCE [LARGE SCALE GENOMIC DNA]</scope>
    <source>
        <strain evidence="1 2">DSM 105453</strain>
    </source>
</reference>
<keyword evidence="2" id="KW-1185">Reference proteome</keyword>
<evidence type="ECO:0000313" key="1">
    <source>
        <dbReference type="EMBL" id="MBM7717045.1"/>
    </source>
</evidence>
<evidence type="ECO:0000313" key="2">
    <source>
        <dbReference type="Proteomes" id="UP000823485"/>
    </source>
</evidence>
<organism evidence="1 2">
    <name type="scientific">Siminovitchia thermophila</name>
    <dbReference type="NCBI Taxonomy" id="1245522"/>
    <lineage>
        <taxon>Bacteria</taxon>
        <taxon>Bacillati</taxon>
        <taxon>Bacillota</taxon>
        <taxon>Bacilli</taxon>
        <taxon>Bacillales</taxon>
        <taxon>Bacillaceae</taxon>
        <taxon>Siminovitchia</taxon>
    </lineage>
</organism>
<comment type="caution">
    <text evidence="1">The sequence shown here is derived from an EMBL/GenBank/DDBJ whole genome shotgun (WGS) entry which is preliminary data.</text>
</comment>